<reference evidence="3" key="1">
    <citation type="journal article" date="2019" name="Int. J. Syst. Evol. Microbiol.">
        <title>The Global Catalogue of Microorganisms (GCM) 10K type strain sequencing project: providing services to taxonomists for standard genome sequencing and annotation.</title>
        <authorList>
            <consortium name="The Broad Institute Genomics Platform"/>
            <consortium name="The Broad Institute Genome Sequencing Center for Infectious Disease"/>
            <person name="Wu L."/>
            <person name="Ma J."/>
        </authorList>
    </citation>
    <scope>NUCLEOTIDE SEQUENCE [LARGE SCALE GENOMIC DNA]</scope>
    <source>
        <strain evidence="3">JCM 17440</strain>
    </source>
</reference>
<comment type="caution">
    <text evidence="2">The sequence shown here is derived from an EMBL/GenBank/DDBJ whole genome shotgun (WGS) entry which is preliminary data.</text>
</comment>
<name>A0ABP8C2F8_9ACTN</name>
<dbReference type="Gene3D" id="3.40.50.300">
    <property type="entry name" value="P-loop containing nucleotide triphosphate hydrolases"/>
    <property type="match status" value="1"/>
</dbReference>
<dbReference type="PANTHER" id="PTHR12788:SF10">
    <property type="entry name" value="PROTEIN-TYROSINE SULFOTRANSFERASE"/>
    <property type="match status" value="1"/>
</dbReference>
<accession>A0ABP8C2F8</accession>
<evidence type="ECO:0000313" key="2">
    <source>
        <dbReference type="EMBL" id="GAA4232422.1"/>
    </source>
</evidence>
<evidence type="ECO:0000256" key="1">
    <source>
        <dbReference type="ARBA" id="ARBA00022679"/>
    </source>
</evidence>
<gene>
    <name evidence="2" type="ORF">GCM10022254_32250</name>
</gene>
<keyword evidence="3" id="KW-1185">Reference proteome</keyword>
<evidence type="ECO:0000313" key="3">
    <source>
        <dbReference type="Proteomes" id="UP001501710"/>
    </source>
</evidence>
<protein>
    <submittedName>
        <fullName evidence="2">Sulfotransferase</fullName>
    </submittedName>
</protein>
<dbReference type="Proteomes" id="UP001501710">
    <property type="component" value="Unassembled WGS sequence"/>
</dbReference>
<keyword evidence="1" id="KW-0808">Transferase</keyword>
<dbReference type="RefSeq" id="WP_344896858.1">
    <property type="nucleotide sequence ID" value="NZ_BAABAS010000006.1"/>
</dbReference>
<dbReference type="InterPro" id="IPR026634">
    <property type="entry name" value="TPST-like"/>
</dbReference>
<dbReference type="EMBL" id="BAABAS010000006">
    <property type="protein sequence ID" value="GAA4232422.1"/>
    <property type="molecule type" value="Genomic_DNA"/>
</dbReference>
<dbReference type="Pfam" id="PF13469">
    <property type="entry name" value="Sulfotransfer_3"/>
    <property type="match status" value="1"/>
</dbReference>
<organism evidence="2 3">
    <name type="scientific">Actinomadura meridiana</name>
    <dbReference type="NCBI Taxonomy" id="559626"/>
    <lineage>
        <taxon>Bacteria</taxon>
        <taxon>Bacillati</taxon>
        <taxon>Actinomycetota</taxon>
        <taxon>Actinomycetes</taxon>
        <taxon>Streptosporangiales</taxon>
        <taxon>Thermomonosporaceae</taxon>
        <taxon>Actinomadura</taxon>
    </lineage>
</organism>
<proteinExistence type="predicted"/>
<sequence>MKTTLVTPTFIISAPRSGSTLLRSILNAHPDIRAPHELHLRQIQVEMEDDFARNSIEALGLTNDDLEHLLWDRLLHWELTRSGKRIIVEKTPENLSHWKRLRECWPDARYIFLLRHPMHIFESLVNNHPEFSPDMLLLRMVHDVAPMRDARANLTGITVRYEELTANPRQVIEDVCHHLDVDWDPDMLDYTKSERVFAPGVGDWGEKISSGRIHRARPAPRPEEIPDELRPWCREWGYLD</sequence>
<dbReference type="InterPro" id="IPR027417">
    <property type="entry name" value="P-loop_NTPase"/>
</dbReference>
<dbReference type="SUPFAM" id="SSF52540">
    <property type="entry name" value="P-loop containing nucleoside triphosphate hydrolases"/>
    <property type="match status" value="1"/>
</dbReference>
<dbReference type="PANTHER" id="PTHR12788">
    <property type="entry name" value="PROTEIN-TYROSINE SULFOTRANSFERASE 2"/>
    <property type="match status" value="1"/>
</dbReference>